<dbReference type="Proteomes" id="UP001307889">
    <property type="component" value="Chromosome 5"/>
</dbReference>
<evidence type="ECO:0000256" key="2">
    <source>
        <dbReference type="RuleBase" id="RU102079"/>
    </source>
</evidence>
<feature type="domain" description="Galectin" evidence="3">
    <location>
        <begin position="240"/>
        <end position="352"/>
    </location>
</feature>
<name>A0ABN7ARP8_9HEMI</name>
<dbReference type="SUPFAM" id="SSF49899">
    <property type="entry name" value="Concanavalin A-like lectins/glucanases"/>
    <property type="match status" value="2"/>
</dbReference>
<accession>A0ABN7ARP8</accession>
<reference evidence="4 5" key="1">
    <citation type="submission" date="2023-09" db="EMBL/GenBank/DDBJ databases">
        <title>Nesidiocoris tenuis whole genome shotgun sequence.</title>
        <authorList>
            <person name="Shibata T."/>
            <person name="Shimoda M."/>
            <person name="Kobayashi T."/>
            <person name="Uehara T."/>
        </authorList>
    </citation>
    <scope>NUCLEOTIDE SEQUENCE [LARGE SCALE GENOMIC DNA]</scope>
    <source>
        <strain evidence="4 5">Japan</strain>
    </source>
</reference>
<dbReference type="Pfam" id="PF00337">
    <property type="entry name" value="Gal-bind_lectin"/>
    <property type="match status" value="2"/>
</dbReference>
<dbReference type="PANTHER" id="PTHR11346:SF176">
    <property type="entry name" value="32 KDA BETA-GALACTOSIDE-BINDING LECTIN LEC-3"/>
    <property type="match status" value="1"/>
</dbReference>
<dbReference type="EMBL" id="AP028913">
    <property type="protein sequence ID" value="BES94871.1"/>
    <property type="molecule type" value="Genomic_DNA"/>
</dbReference>
<feature type="domain" description="Galectin" evidence="3">
    <location>
        <begin position="79"/>
        <end position="217"/>
    </location>
</feature>
<dbReference type="PROSITE" id="PS51304">
    <property type="entry name" value="GALECTIN"/>
    <property type="match status" value="2"/>
</dbReference>
<dbReference type="InterPro" id="IPR044156">
    <property type="entry name" value="Galectin-like"/>
</dbReference>
<dbReference type="SMART" id="SM00908">
    <property type="entry name" value="Gal-bind_lectin"/>
    <property type="match status" value="2"/>
</dbReference>
<evidence type="ECO:0000313" key="4">
    <source>
        <dbReference type="EMBL" id="BES94871.1"/>
    </source>
</evidence>
<dbReference type="SMART" id="SM00276">
    <property type="entry name" value="GLECT"/>
    <property type="match status" value="1"/>
</dbReference>
<evidence type="ECO:0000256" key="1">
    <source>
        <dbReference type="ARBA" id="ARBA00022734"/>
    </source>
</evidence>
<dbReference type="InterPro" id="IPR013320">
    <property type="entry name" value="ConA-like_dom_sf"/>
</dbReference>
<protein>
    <recommendedName>
        <fullName evidence="2">Galectin</fullName>
    </recommendedName>
</protein>
<keyword evidence="1 2" id="KW-0430">Lectin</keyword>
<sequence>MMDRKRKDEACNAKTTALLPFVESDMLLNLEMSNSLEKGEYEVVDCGFEALNYDFETAQFLPDRVTFRRPDNQITSVPFLHRLKQNILPNANLVIDGVVLNNAENFRVDLCSLLMSPRDNVLMKNIAFHLNPRFSTNCVIRNSFIDYEWGQEEIRTFRRNPLKKGSRFLLEIYVSPSHLLVAVNGSHFCEYSHRVPYNEINSIEINGDIILNKVELTTSNHYPMISPDATLDQTALEVPIVQKFSKSLTLPRTIVIAGTVYLLPFGFHVNLQSGSYVYPHPVIPFHMSVRWRPCEDDVIIFNSWTDDGWDDEVVMPMCNIFQPGADFLMELTITRNGFLGTLNAIILIWASE</sequence>
<evidence type="ECO:0000259" key="3">
    <source>
        <dbReference type="PROSITE" id="PS51304"/>
    </source>
</evidence>
<organism evidence="4 5">
    <name type="scientific">Nesidiocoris tenuis</name>
    <dbReference type="NCBI Taxonomy" id="355587"/>
    <lineage>
        <taxon>Eukaryota</taxon>
        <taxon>Metazoa</taxon>
        <taxon>Ecdysozoa</taxon>
        <taxon>Arthropoda</taxon>
        <taxon>Hexapoda</taxon>
        <taxon>Insecta</taxon>
        <taxon>Pterygota</taxon>
        <taxon>Neoptera</taxon>
        <taxon>Paraneoptera</taxon>
        <taxon>Hemiptera</taxon>
        <taxon>Heteroptera</taxon>
        <taxon>Panheteroptera</taxon>
        <taxon>Cimicomorpha</taxon>
        <taxon>Miridae</taxon>
        <taxon>Dicyphina</taxon>
        <taxon>Nesidiocoris</taxon>
    </lineage>
</organism>
<proteinExistence type="predicted"/>
<dbReference type="PANTHER" id="PTHR11346">
    <property type="entry name" value="GALECTIN"/>
    <property type="match status" value="1"/>
</dbReference>
<evidence type="ECO:0000313" key="5">
    <source>
        <dbReference type="Proteomes" id="UP001307889"/>
    </source>
</evidence>
<keyword evidence="5" id="KW-1185">Reference proteome</keyword>
<gene>
    <name evidence="4" type="ORF">NTJ_07680</name>
</gene>
<dbReference type="Gene3D" id="2.60.120.200">
    <property type="match status" value="2"/>
</dbReference>
<dbReference type="CDD" id="cd00070">
    <property type="entry name" value="GLECT"/>
    <property type="match status" value="1"/>
</dbReference>
<dbReference type="InterPro" id="IPR001079">
    <property type="entry name" value="Galectin_CRD"/>
</dbReference>